<accession>A0A8T0PV85</accession>
<feature type="compositionally biased region" description="Basic residues" evidence="1">
    <location>
        <begin position="34"/>
        <end position="45"/>
    </location>
</feature>
<dbReference type="EMBL" id="CM029050">
    <property type="protein sequence ID" value="KAG2564985.1"/>
    <property type="molecule type" value="Genomic_DNA"/>
</dbReference>
<organism evidence="2 3">
    <name type="scientific">Panicum virgatum</name>
    <name type="common">Blackwell switchgrass</name>
    <dbReference type="NCBI Taxonomy" id="38727"/>
    <lineage>
        <taxon>Eukaryota</taxon>
        <taxon>Viridiplantae</taxon>
        <taxon>Streptophyta</taxon>
        <taxon>Embryophyta</taxon>
        <taxon>Tracheophyta</taxon>
        <taxon>Spermatophyta</taxon>
        <taxon>Magnoliopsida</taxon>
        <taxon>Liliopsida</taxon>
        <taxon>Poales</taxon>
        <taxon>Poaceae</taxon>
        <taxon>PACMAD clade</taxon>
        <taxon>Panicoideae</taxon>
        <taxon>Panicodae</taxon>
        <taxon>Paniceae</taxon>
        <taxon>Panicinae</taxon>
        <taxon>Panicum</taxon>
        <taxon>Panicum sect. Hiantes</taxon>
    </lineage>
</organism>
<protein>
    <submittedName>
        <fullName evidence="2">Uncharacterized protein</fullName>
    </submittedName>
</protein>
<dbReference type="Proteomes" id="UP000823388">
    <property type="component" value="Chromosome 7N"/>
</dbReference>
<evidence type="ECO:0000313" key="3">
    <source>
        <dbReference type="Proteomes" id="UP000823388"/>
    </source>
</evidence>
<comment type="caution">
    <text evidence="2">The sequence shown here is derived from an EMBL/GenBank/DDBJ whole genome shotgun (WGS) entry which is preliminary data.</text>
</comment>
<proteinExistence type="predicted"/>
<evidence type="ECO:0000313" key="2">
    <source>
        <dbReference type="EMBL" id="KAG2564985.1"/>
    </source>
</evidence>
<feature type="region of interest" description="Disordered" evidence="1">
    <location>
        <begin position="1"/>
        <end position="90"/>
    </location>
</feature>
<gene>
    <name evidence="2" type="ORF">PVAP13_7NG045289</name>
</gene>
<keyword evidence="3" id="KW-1185">Reference proteome</keyword>
<feature type="compositionally biased region" description="Basic and acidic residues" evidence="1">
    <location>
        <begin position="46"/>
        <end position="62"/>
    </location>
</feature>
<sequence>MPRLGLLPARQAERREAKTKAPKVKTRASEEGRRLRRQRRRRRQAKKGEDQGEDEGKRREAKTNAPFAKSKTSKGRCRRASASEAAKGLCSPNDDVQIWARWAVMGPMGRRGPGCNLLNDVKIRLCPENIPRI</sequence>
<name>A0A8T0PV85_PANVG</name>
<reference evidence="2" key="1">
    <citation type="submission" date="2020-05" db="EMBL/GenBank/DDBJ databases">
        <title>WGS assembly of Panicum virgatum.</title>
        <authorList>
            <person name="Lovell J.T."/>
            <person name="Jenkins J."/>
            <person name="Shu S."/>
            <person name="Juenger T.E."/>
            <person name="Schmutz J."/>
        </authorList>
    </citation>
    <scope>NUCLEOTIDE SEQUENCE</scope>
    <source>
        <strain evidence="2">AP13</strain>
    </source>
</reference>
<dbReference type="AlphaFoldDB" id="A0A8T0PV85"/>
<evidence type="ECO:0000256" key="1">
    <source>
        <dbReference type="SAM" id="MobiDB-lite"/>
    </source>
</evidence>